<protein>
    <submittedName>
        <fullName evidence="2">40S ribosomal protein S3-1</fullName>
    </submittedName>
</protein>
<comment type="caution">
    <text evidence="2">The sequence shown here is derived from an EMBL/GenBank/DDBJ whole genome shotgun (WGS) entry which is preliminary data.</text>
</comment>
<keyword evidence="3" id="KW-1185">Reference proteome</keyword>
<keyword evidence="2" id="KW-0687">Ribonucleoprotein</keyword>
<dbReference type="EMBL" id="JASSZA010000011">
    <property type="protein sequence ID" value="KAK2098604.1"/>
    <property type="molecule type" value="Genomic_DNA"/>
</dbReference>
<sequence length="90" mass="10266">MQPSDTEDLYAQHQQVCQIPKKMMEIMTREVQRNDLKEVKSKMLKKPKFELGKLMELHSEDSSSGKDTGHETGAKVERVVGYESPVKESA</sequence>
<keyword evidence="2" id="KW-0689">Ribosomal protein</keyword>
<evidence type="ECO:0000313" key="3">
    <source>
        <dbReference type="Proteomes" id="UP001266305"/>
    </source>
</evidence>
<gene>
    <name evidence="2" type="primary">RPS3A_27</name>
    <name evidence="2" type="ORF">P7K49_024055</name>
</gene>
<proteinExistence type="predicted"/>
<organism evidence="2 3">
    <name type="scientific">Saguinus oedipus</name>
    <name type="common">Cotton-top tamarin</name>
    <name type="synonym">Oedipomidas oedipus</name>
    <dbReference type="NCBI Taxonomy" id="9490"/>
    <lineage>
        <taxon>Eukaryota</taxon>
        <taxon>Metazoa</taxon>
        <taxon>Chordata</taxon>
        <taxon>Craniata</taxon>
        <taxon>Vertebrata</taxon>
        <taxon>Euteleostomi</taxon>
        <taxon>Mammalia</taxon>
        <taxon>Eutheria</taxon>
        <taxon>Euarchontoglires</taxon>
        <taxon>Primates</taxon>
        <taxon>Haplorrhini</taxon>
        <taxon>Platyrrhini</taxon>
        <taxon>Cebidae</taxon>
        <taxon>Callitrichinae</taxon>
        <taxon>Saguinus</taxon>
    </lineage>
</organism>
<accession>A0ABQ9UP87</accession>
<feature type="region of interest" description="Disordered" evidence="1">
    <location>
        <begin position="56"/>
        <end position="90"/>
    </location>
</feature>
<dbReference type="GO" id="GO:0005840">
    <property type="term" value="C:ribosome"/>
    <property type="evidence" value="ECO:0007669"/>
    <property type="project" value="UniProtKB-KW"/>
</dbReference>
<evidence type="ECO:0000313" key="2">
    <source>
        <dbReference type="EMBL" id="KAK2098604.1"/>
    </source>
</evidence>
<name>A0ABQ9UP87_SAGOE</name>
<dbReference type="Proteomes" id="UP001266305">
    <property type="component" value="Unassembled WGS sequence"/>
</dbReference>
<reference evidence="2 3" key="1">
    <citation type="submission" date="2023-05" db="EMBL/GenBank/DDBJ databases">
        <title>B98-5 Cell Line De Novo Hybrid Assembly: An Optical Mapping Approach.</title>
        <authorList>
            <person name="Kananen K."/>
            <person name="Auerbach J.A."/>
            <person name="Kautto E."/>
            <person name="Blachly J.S."/>
        </authorList>
    </citation>
    <scope>NUCLEOTIDE SEQUENCE [LARGE SCALE GENOMIC DNA]</scope>
    <source>
        <strain evidence="2">B95-8</strain>
        <tissue evidence="2">Cell line</tissue>
    </source>
</reference>
<evidence type="ECO:0000256" key="1">
    <source>
        <dbReference type="SAM" id="MobiDB-lite"/>
    </source>
</evidence>